<keyword evidence="8 9" id="KW-0413">Isomerase</keyword>
<evidence type="ECO:0000256" key="7">
    <source>
        <dbReference type="ARBA" id="ARBA00023141"/>
    </source>
</evidence>
<dbReference type="InterPro" id="IPR011060">
    <property type="entry name" value="RibuloseP-bd_barrel"/>
</dbReference>
<dbReference type="Gene3D" id="3.20.20.70">
    <property type="entry name" value="Aldolase class I"/>
    <property type="match status" value="1"/>
</dbReference>
<dbReference type="HOGENOM" id="CLU_076364_2_0_0"/>
<dbReference type="GO" id="GO:0000162">
    <property type="term" value="P:L-tryptophan biosynthetic process"/>
    <property type="evidence" value="ECO:0007669"/>
    <property type="project" value="UniProtKB-UniRule"/>
</dbReference>
<dbReference type="SUPFAM" id="SSF51366">
    <property type="entry name" value="Ribulose-phoshate binding barrel"/>
    <property type="match status" value="1"/>
</dbReference>
<dbReference type="OrthoDB" id="9804217at2"/>
<reference evidence="12" key="1">
    <citation type="submission" date="2014-02" db="EMBL/GenBank/DDBJ databases">
        <title>Complete genome sequence and comparative genomic analysis of the nitrogen-fixing bacterium Leptospirillum ferriphilum YSK.</title>
        <authorList>
            <person name="Guo X."/>
            <person name="Yin H."/>
            <person name="Liang Y."/>
            <person name="Hu Q."/>
            <person name="Ma L."/>
            <person name="Xiao Y."/>
            <person name="Zhang X."/>
            <person name="Qiu G."/>
            <person name="Liu X."/>
        </authorList>
    </citation>
    <scope>NUCLEOTIDE SEQUENCE [LARGE SCALE GENOMIC DNA]</scope>
    <source>
        <strain evidence="12">YSK</strain>
    </source>
</reference>
<dbReference type="Pfam" id="PF00697">
    <property type="entry name" value="PRAI"/>
    <property type="match status" value="1"/>
</dbReference>
<dbReference type="InterPro" id="IPR013785">
    <property type="entry name" value="Aldolase_TIM"/>
</dbReference>
<reference evidence="11 12" key="2">
    <citation type="journal article" date="2015" name="Biomed. Res. Int.">
        <title>Effects of Arsenite Resistance on the Growth and Functional Gene Expression of Leptospirillum ferriphilum and Acidithiobacillus thiooxidans in Pure Culture and Coculture.</title>
        <authorList>
            <person name="Jiang H."/>
            <person name="Liang Y."/>
            <person name="Yin H."/>
            <person name="Xiao Y."/>
            <person name="Guo X."/>
            <person name="Xu Y."/>
            <person name="Hu Q."/>
            <person name="Liu H."/>
            <person name="Liu X."/>
        </authorList>
    </citation>
    <scope>NUCLEOTIDE SEQUENCE [LARGE SCALE GENOMIC DNA]</scope>
    <source>
        <strain evidence="11 12">YSK</strain>
    </source>
</reference>
<gene>
    <name evidence="9" type="primary">trpF</name>
    <name evidence="11" type="ORF">Y981_09895</name>
</gene>
<dbReference type="UniPathway" id="UPA00035">
    <property type="reaction ID" value="UER00042"/>
</dbReference>
<evidence type="ECO:0000256" key="8">
    <source>
        <dbReference type="ARBA" id="ARBA00023235"/>
    </source>
</evidence>
<dbReference type="EMBL" id="CP007243">
    <property type="protein sequence ID" value="AIA30936.1"/>
    <property type="molecule type" value="Genomic_DNA"/>
</dbReference>
<dbReference type="HAMAP" id="MF_00135">
    <property type="entry name" value="PRAI"/>
    <property type="match status" value="1"/>
</dbReference>
<dbReference type="Proteomes" id="UP000027059">
    <property type="component" value="Chromosome"/>
</dbReference>
<evidence type="ECO:0000313" key="11">
    <source>
        <dbReference type="EMBL" id="AIA30936.1"/>
    </source>
</evidence>
<evidence type="ECO:0000259" key="10">
    <source>
        <dbReference type="Pfam" id="PF00697"/>
    </source>
</evidence>
<evidence type="ECO:0000313" key="12">
    <source>
        <dbReference type="Proteomes" id="UP000027059"/>
    </source>
</evidence>
<protein>
    <recommendedName>
        <fullName evidence="4 9">N-(5'-phosphoribosyl)anthranilate isomerase</fullName>
        <shortName evidence="9">PRAI</shortName>
        <ecNumber evidence="3 9">5.3.1.24</ecNumber>
    </recommendedName>
</protein>
<dbReference type="AlphaFoldDB" id="A0A059Y065"/>
<comment type="pathway">
    <text evidence="2 9">Amino-acid biosynthesis; L-tryptophan biosynthesis; L-tryptophan from chorismate: step 3/5.</text>
</comment>
<dbReference type="RefSeq" id="WP_038505872.1">
    <property type="nucleotide sequence ID" value="NZ_CP007243.1"/>
</dbReference>
<dbReference type="EC" id="5.3.1.24" evidence="3 9"/>
<evidence type="ECO:0000256" key="4">
    <source>
        <dbReference type="ARBA" id="ARBA00022272"/>
    </source>
</evidence>
<evidence type="ECO:0000256" key="3">
    <source>
        <dbReference type="ARBA" id="ARBA00012572"/>
    </source>
</evidence>
<evidence type="ECO:0000256" key="6">
    <source>
        <dbReference type="ARBA" id="ARBA00022822"/>
    </source>
</evidence>
<accession>A0A059Y065</accession>
<keyword evidence="12" id="KW-1185">Reference proteome</keyword>
<dbReference type="KEGG" id="lfp:Y981_09895"/>
<keyword evidence="7 9" id="KW-0057">Aromatic amino acid biosynthesis</keyword>
<dbReference type="GO" id="GO:0004640">
    <property type="term" value="F:phosphoribosylanthranilate isomerase activity"/>
    <property type="evidence" value="ECO:0007669"/>
    <property type="project" value="UniProtKB-UniRule"/>
</dbReference>
<dbReference type="CDD" id="cd00405">
    <property type="entry name" value="PRAI"/>
    <property type="match status" value="1"/>
</dbReference>
<dbReference type="InterPro" id="IPR044643">
    <property type="entry name" value="TrpF_fam"/>
</dbReference>
<organism evidence="11 12">
    <name type="scientific">Leptospirillum ferriphilum YSK</name>
    <dbReference type="NCBI Taxonomy" id="1441628"/>
    <lineage>
        <taxon>Bacteria</taxon>
        <taxon>Pseudomonadati</taxon>
        <taxon>Nitrospirota</taxon>
        <taxon>Nitrospiria</taxon>
        <taxon>Nitrospirales</taxon>
        <taxon>Nitrospiraceae</taxon>
        <taxon>Leptospirillum</taxon>
    </lineage>
</organism>
<name>A0A059Y065_9BACT</name>
<evidence type="ECO:0000256" key="2">
    <source>
        <dbReference type="ARBA" id="ARBA00004664"/>
    </source>
</evidence>
<dbReference type="InterPro" id="IPR001240">
    <property type="entry name" value="PRAI_dom"/>
</dbReference>
<comment type="catalytic activity">
    <reaction evidence="1 9">
        <text>N-(5-phospho-beta-D-ribosyl)anthranilate = 1-(2-carboxyphenylamino)-1-deoxy-D-ribulose 5-phosphate</text>
        <dbReference type="Rhea" id="RHEA:21540"/>
        <dbReference type="ChEBI" id="CHEBI:18277"/>
        <dbReference type="ChEBI" id="CHEBI:58613"/>
        <dbReference type="EC" id="5.3.1.24"/>
    </reaction>
</comment>
<proteinExistence type="inferred from homology"/>
<sequence length="212" mass="23388">MWIKICGITSAEDAGIAASESPDAIGFVFYAGSPRNVLPEKARDISRNLPKGILRVGVFVNPDWDFIEKTASLSGLDMIQWHGPAFPEDWFLRIEKLGLPWIDVRKVPPDAKEWSGPLAPFRGATHVLVEQSSARLPGGNGQSWNYSLAAELSRHVPLILSGGLNENNIGEAIRNVRPFGVDVSSGVESSPGKKDRQKMKRFFEEVRRHGNT</sequence>
<dbReference type="PANTHER" id="PTHR42894:SF1">
    <property type="entry name" value="N-(5'-PHOSPHORIBOSYL)ANTHRANILATE ISOMERASE"/>
    <property type="match status" value="1"/>
</dbReference>
<dbReference type="PANTHER" id="PTHR42894">
    <property type="entry name" value="N-(5'-PHOSPHORIBOSYL)ANTHRANILATE ISOMERASE"/>
    <property type="match status" value="1"/>
</dbReference>
<comment type="similarity">
    <text evidence="9">Belongs to the TrpF family.</text>
</comment>
<feature type="domain" description="N-(5'phosphoribosyl) anthranilate isomerase (PRAI)" evidence="10">
    <location>
        <begin position="3"/>
        <end position="204"/>
    </location>
</feature>
<evidence type="ECO:0000256" key="5">
    <source>
        <dbReference type="ARBA" id="ARBA00022605"/>
    </source>
</evidence>
<keyword evidence="5 9" id="KW-0028">Amino-acid biosynthesis</keyword>
<evidence type="ECO:0000256" key="1">
    <source>
        <dbReference type="ARBA" id="ARBA00001164"/>
    </source>
</evidence>
<keyword evidence="6 9" id="KW-0822">Tryptophan biosynthesis</keyword>
<evidence type="ECO:0000256" key="9">
    <source>
        <dbReference type="HAMAP-Rule" id="MF_00135"/>
    </source>
</evidence>